<reference evidence="1" key="1">
    <citation type="submission" date="2014-09" db="EMBL/GenBank/DDBJ databases">
        <authorList>
            <person name="Magalhaes I.L.F."/>
            <person name="Oliveira U."/>
            <person name="Santos F.R."/>
            <person name="Vidigal T.H.D.A."/>
            <person name="Brescovit A.D."/>
            <person name="Santos A.J."/>
        </authorList>
    </citation>
    <scope>NUCLEOTIDE SEQUENCE</scope>
    <source>
        <tissue evidence="1">Shoot tissue taken approximately 20 cm above the soil surface</tissue>
    </source>
</reference>
<accession>A0A0A9FID7</accession>
<name>A0A0A9FID7_ARUDO</name>
<organism evidence="1">
    <name type="scientific">Arundo donax</name>
    <name type="common">Giant reed</name>
    <name type="synonym">Donax arundinaceus</name>
    <dbReference type="NCBI Taxonomy" id="35708"/>
    <lineage>
        <taxon>Eukaryota</taxon>
        <taxon>Viridiplantae</taxon>
        <taxon>Streptophyta</taxon>
        <taxon>Embryophyta</taxon>
        <taxon>Tracheophyta</taxon>
        <taxon>Spermatophyta</taxon>
        <taxon>Magnoliopsida</taxon>
        <taxon>Liliopsida</taxon>
        <taxon>Poales</taxon>
        <taxon>Poaceae</taxon>
        <taxon>PACMAD clade</taxon>
        <taxon>Arundinoideae</taxon>
        <taxon>Arundineae</taxon>
        <taxon>Arundo</taxon>
    </lineage>
</organism>
<evidence type="ECO:0000313" key="1">
    <source>
        <dbReference type="EMBL" id="JAE12800.1"/>
    </source>
</evidence>
<dbReference type="AlphaFoldDB" id="A0A0A9FID7"/>
<dbReference type="EMBL" id="GBRH01185096">
    <property type="protein sequence ID" value="JAE12800.1"/>
    <property type="molecule type" value="Transcribed_RNA"/>
</dbReference>
<sequence>MNKGLLTEVHLKYVVERPPGSCFGQKVNVSGSKLN</sequence>
<protein>
    <submittedName>
        <fullName evidence="1">Uncharacterized protein</fullName>
    </submittedName>
</protein>
<reference evidence="1" key="2">
    <citation type="journal article" date="2015" name="Data Brief">
        <title>Shoot transcriptome of the giant reed, Arundo donax.</title>
        <authorList>
            <person name="Barrero R.A."/>
            <person name="Guerrero F.D."/>
            <person name="Moolhuijzen P."/>
            <person name="Goolsby J.A."/>
            <person name="Tidwell J."/>
            <person name="Bellgard S.E."/>
            <person name="Bellgard M.I."/>
        </authorList>
    </citation>
    <scope>NUCLEOTIDE SEQUENCE</scope>
    <source>
        <tissue evidence="1">Shoot tissue taken approximately 20 cm above the soil surface</tissue>
    </source>
</reference>
<proteinExistence type="predicted"/>